<reference evidence="2" key="2">
    <citation type="submission" date="2020-10" db="UniProtKB">
        <authorList>
            <consortium name="WormBaseParasite"/>
        </authorList>
    </citation>
    <scope>IDENTIFICATION</scope>
</reference>
<dbReference type="WBParaSite" id="Pan_g10432.t1">
    <property type="protein sequence ID" value="Pan_g10432.t1"/>
    <property type="gene ID" value="Pan_g10432"/>
</dbReference>
<protein>
    <submittedName>
        <fullName evidence="2">WG repeat-containing protein</fullName>
    </submittedName>
</protein>
<evidence type="ECO:0000313" key="2">
    <source>
        <dbReference type="WBParaSite" id="Pan_g10432.t1"/>
    </source>
</evidence>
<reference evidence="1" key="1">
    <citation type="journal article" date="2013" name="Genetics">
        <title>The draft genome and transcriptome of Panagrellus redivivus are shaped by the harsh demands of a free-living lifestyle.</title>
        <authorList>
            <person name="Srinivasan J."/>
            <person name="Dillman A.R."/>
            <person name="Macchietto M.G."/>
            <person name="Heikkinen L."/>
            <person name="Lakso M."/>
            <person name="Fracchia K.M."/>
            <person name="Antoshechkin I."/>
            <person name="Mortazavi A."/>
            <person name="Wong G."/>
            <person name="Sternberg P.W."/>
        </authorList>
    </citation>
    <scope>NUCLEOTIDE SEQUENCE [LARGE SCALE GENOMIC DNA]</scope>
    <source>
        <strain evidence="1">MT8872</strain>
    </source>
</reference>
<proteinExistence type="predicted"/>
<dbReference type="AlphaFoldDB" id="A0A7E4UM74"/>
<evidence type="ECO:0000313" key="1">
    <source>
        <dbReference type="Proteomes" id="UP000492821"/>
    </source>
</evidence>
<name>A0A7E4UM74_PANRE</name>
<dbReference type="Proteomes" id="UP000492821">
    <property type="component" value="Unassembled WGS sequence"/>
</dbReference>
<accession>A0A7E4UM74</accession>
<organism evidence="1 2">
    <name type="scientific">Panagrellus redivivus</name>
    <name type="common">Microworm</name>
    <dbReference type="NCBI Taxonomy" id="6233"/>
    <lineage>
        <taxon>Eukaryota</taxon>
        <taxon>Metazoa</taxon>
        <taxon>Ecdysozoa</taxon>
        <taxon>Nematoda</taxon>
        <taxon>Chromadorea</taxon>
        <taxon>Rhabditida</taxon>
        <taxon>Tylenchina</taxon>
        <taxon>Panagrolaimomorpha</taxon>
        <taxon>Panagrolaimoidea</taxon>
        <taxon>Panagrolaimidae</taxon>
        <taxon>Panagrellus</taxon>
    </lineage>
</organism>
<sequence length="99" mass="11039">MVYADAAKKAHSSLRRKGFVMWRDGSSGYFNLERIDAPRVNADTPLLKIKVPQGFWTARDVLQKGGWWLEGNLGEVIVCFGGSSGKRLVRIKGVNNMVD</sequence>
<keyword evidence="1" id="KW-1185">Reference proteome</keyword>